<dbReference type="InterPro" id="IPR003607">
    <property type="entry name" value="HD/PDEase_dom"/>
</dbReference>
<evidence type="ECO:0000313" key="15">
    <source>
        <dbReference type="EMBL" id="OGH69922.1"/>
    </source>
</evidence>
<sequence length="491" mass="54679">MFEKACQICEAVKHAGGRALLVGGAVRDEVLGMPSKDFDIEVYGLQPEEVEQIVATFGNVKDVGKAFGILKLGEGGTEIDVSLPRTDSKIGEGHTGFEVKVDPAMSVREAARRRDFTFNALSKDPLTGEIFDPFGGIEDLRTRTMRVTDPERFQDDPLRLLRAAQFAGRFGMAIDPKSMELMREMAPALREISKDRVREEWEKLLVRSERPSMGLNTLHSLGIIDAYYPELATLKGTEQEFEWHPEGDVWIHTLLVLDAARDVVRKEKLEGDTARVVMLGALCHDLGKPSTTTYDADGRIRSHAHDVEGVEPSLAFLERIGARRSDMDKIAKLTKEHIWPGTMYLAEQRGESVSDGAFRRVARRLHPATLAELTYVAEADRNGMGPYLDPENPHQLLIPDGFPAGPWVRKRAEEVGVYTEKPKPLIMGRDLIALGFAPGKVFGDIIKLSDDCRDLRGMAREDVVRILLACGGNAKNAIERLRERLGNEIEK</sequence>
<comment type="caution">
    <text evidence="15">The sequence shown here is derived from an EMBL/GenBank/DDBJ whole genome shotgun (WGS) entry which is preliminary data.</text>
</comment>
<gene>
    <name evidence="15" type="ORF">A3C90_02430</name>
</gene>
<evidence type="ECO:0000256" key="5">
    <source>
        <dbReference type="ARBA" id="ARBA00022723"/>
    </source>
</evidence>
<dbReference type="GO" id="GO:0042245">
    <property type="term" value="P:RNA repair"/>
    <property type="evidence" value="ECO:0007669"/>
    <property type="project" value="UniProtKB-KW"/>
</dbReference>
<feature type="domain" description="Poly A polymerase head" evidence="12">
    <location>
        <begin position="20"/>
        <end position="146"/>
    </location>
</feature>
<evidence type="ECO:0000256" key="11">
    <source>
        <dbReference type="RuleBase" id="RU003953"/>
    </source>
</evidence>
<dbReference type="SUPFAM" id="SSF81891">
    <property type="entry name" value="Poly A polymerase C-terminal region-like"/>
    <property type="match status" value="1"/>
</dbReference>
<dbReference type="InterPro" id="IPR032828">
    <property type="entry name" value="PolyA_RNA-bd"/>
</dbReference>
<feature type="domain" description="tRNA nucleotidyltransferase/poly(A) polymerase RNA and SrmB- binding" evidence="14">
    <location>
        <begin position="171"/>
        <end position="232"/>
    </location>
</feature>
<dbReference type="GO" id="GO:0046872">
    <property type="term" value="F:metal ion binding"/>
    <property type="evidence" value="ECO:0007669"/>
    <property type="project" value="UniProtKB-KW"/>
</dbReference>
<keyword evidence="10 11" id="KW-0694">RNA-binding</keyword>
<dbReference type="AlphaFoldDB" id="A0A1F6ME33"/>
<evidence type="ECO:0000259" key="14">
    <source>
        <dbReference type="Pfam" id="PF12627"/>
    </source>
</evidence>
<dbReference type="Pfam" id="PF01743">
    <property type="entry name" value="PolyA_pol"/>
    <property type="match status" value="1"/>
</dbReference>
<dbReference type="SUPFAM" id="SSF81301">
    <property type="entry name" value="Nucleotidyltransferase"/>
    <property type="match status" value="1"/>
</dbReference>
<reference evidence="15 16" key="1">
    <citation type="journal article" date="2016" name="Nat. Commun.">
        <title>Thousands of microbial genomes shed light on interconnected biogeochemical processes in an aquifer system.</title>
        <authorList>
            <person name="Anantharaman K."/>
            <person name="Brown C.T."/>
            <person name="Hug L.A."/>
            <person name="Sharon I."/>
            <person name="Castelle C.J."/>
            <person name="Probst A.J."/>
            <person name="Thomas B.C."/>
            <person name="Singh A."/>
            <person name="Wilkins M.J."/>
            <person name="Karaoz U."/>
            <person name="Brodie E.L."/>
            <person name="Williams K.H."/>
            <person name="Hubbard S.S."/>
            <person name="Banfield J.F."/>
        </authorList>
    </citation>
    <scope>NUCLEOTIDE SEQUENCE [LARGE SCALE GENOMIC DNA]</scope>
</reference>
<dbReference type="EMBL" id="MFQE01000058">
    <property type="protein sequence ID" value="OGH69922.1"/>
    <property type="molecule type" value="Genomic_DNA"/>
</dbReference>
<keyword evidence="5" id="KW-0479">Metal-binding</keyword>
<dbReference type="STRING" id="1798683.A3C90_02430"/>
<evidence type="ECO:0000256" key="6">
    <source>
        <dbReference type="ARBA" id="ARBA00022741"/>
    </source>
</evidence>
<dbReference type="Gene3D" id="3.30.460.10">
    <property type="entry name" value="Beta Polymerase, domain 2"/>
    <property type="match status" value="1"/>
</dbReference>
<feature type="domain" description="HD" evidence="13">
    <location>
        <begin position="249"/>
        <end position="380"/>
    </location>
</feature>
<proteinExistence type="inferred from homology"/>
<dbReference type="Pfam" id="PF12627">
    <property type="entry name" value="PolyA_pol_RNAbd"/>
    <property type="match status" value="1"/>
</dbReference>
<evidence type="ECO:0000256" key="3">
    <source>
        <dbReference type="ARBA" id="ARBA00022694"/>
    </source>
</evidence>
<dbReference type="InterPro" id="IPR006674">
    <property type="entry name" value="HD_domain"/>
</dbReference>
<keyword evidence="9" id="KW-0460">Magnesium</keyword>
<name>A0A1F6ME33_9BACT</name>
<evidence type="ECO:0000256" key="10">
    <source>
        <dbReference type="ARBA" id="ARBA00022884"/>
    </source>
</evidence>
<evidence type="ECO:0000313" key="16">
    <source>
        <dbReference type="Proteomes" id="UP000177457"/>
    </source>
</evidence>
<keyword evidence="4" id="KW-0548">Nucleotidyltransferase</keyword>
<dbReference type="GO" id="GO:0008033">
    <property type="term" value="P:tRNA processing"/>
    <property type="evidence" value="ECO:0007669"/>
    <property type="project" value="UniProtKB-KW"/>
</dbReference>
<organism evidence="15 16">
    <name type="scientific">Candidatus Magasanikbacteria bacterium RIFCSPHIGHO2_02_FULL_51_14</name>
    <dbReference type="NCBI Taxonomy" id="1798683"/>
    <lineage>
        <taxon>Bacteria</taxon>
        <taxon>Candidatus Magasanikiibacteriota</taxon>
    </lineage>
</organism>
<evidence type="ECO:0000259" key="12">
    <source>
        <dbReference type="Pfam" id="PF01743"/>
    </source>
</evidence>
<keyword evidence="7" id="KW-0692">RNA repair</keyword>
<evidence type="ECO:0000256" key="9">
    <source>
        <dbReference type="ARBA" id="ARBA00022842"/>
    </source>
</evidence>
<dbReference type="CDD" id="cd05398">
    <property type="entry name" value="NT_ClassII-CCAase"/>
    <property type="match status" value="1"/>
</dbReference>
<evidence type="ECO:0000256" key="7">
    <source>
        <dbReference type="ARBA" id="ARBA00022800"/>
    </source>
</evidence>
<keyword evidence="2 11" id="KW-0808">Transferase</keyword>
<dbReference type="GO" id="GO:0016779">
    <property type="term" value="F:nucleotidyltransferase activity"/>
    <property type="evidence" value="ECO:0007669"/>
    <property type="project" value="UniProtKB-KW"/>
</dbReference>
<dbReference type="PANTHER" id="PTHR47545">
    <property type="entry name" value="MULTIFUNCTIONAL CCA PROTEIN"/>
    <property type="match status" value="1"/>
</dbReference>
<evidence type="ECO:0000256" key="1">
    <source>
        <dbReference type="ARBA" id="ARBA00001946"/>
    </source>
</evidence>
<evidence type="ECO:0008006" key="17">
    <source>
        <dbReference type="Google" id="ProtNLM"/>
    </source>
</evidence>
<dbReference type="Pfam" id="PF01966">
    <property type="entry name" value="HD"/>
    <property type="match status" value="1"/>
</dbReference>
<protein>
    <recommendedName>
        <fullName evidence="17">HD domain-containing protein</fullName>
    </recommendedName>
</protein>
<keyword evidence="3" id="KW-0819">tRNA processing</keyword>
<dbReference type="GO" id="GO:0005524">
    <property type="term" value="F:ATP binding"/>
    <property type="evidence" value="ECO:0007669"/>
    <property type="project" value="UniProtKB-KW"/>
</dbReference>
<keyword evidence="6" id="KW-0547">Nucleotide-binding</keyword>
<dbReference type="Proteomes" id="UP000177457">
    <property type="component" value="Unassembled WGS sequence"/>
</dbReference>
<keyword evidence="8" id="KW-0067">ATP-binding</keyword>
<dbReference type="InterPro" id="IPR002646">
    <property type="entry name" value="PolA_pol_head_dom"/>
</dbReference>
<dbReference type="Gene3D" id="1.10.3090.10">
    <property type="entry name" value="cca-adding enzyme, domain 2"/>
    <property type="match status" value="1"/>
</dbReference>
<dbReference type="CDD" id="cd00077">
    <property type="entry name" value="HDc"/>
    <property type="match status" value="1"/>
</dbReference>
<dbReference type="InterPro" id="IPR050124">
    <property type="entry name" value="tRNA_CCA-adding_enzyme"/>
</dbReference>
<comment type="similarity">
    <text evidence="11">Belongs to the tRNA nucleotidyltransferase/poly(A) polymerase family.</text>
</comment>
<dbReference type="PANTHER" id="PTHR47545:SF1">
    <property type="entry name" value="MULTIFUNCTIONAL CCA PROTEIN"/>
    <property type="match status" value="1"/>
</dbReference>
<evidence type="ECO:0000256" key="2">
    <source>
        <dbReference type="ARBA" id="ARBA00022679"/>
    </source>
</evidence>
<comment type="cofactor">
    <cofactor evidence="1">
        <name>Mg(2+)</name>
        <dbReference type="ChEBI" id="CHEBI:18420"/>
    </cofactor>
</comment>
<accession>A0A1F6ME33</accession>
<dbReference type="InterPro" id="IPR043519">
    <property type="entry name" value="NT_sf"/>
</dbReference>
<evidence type="ECO:0000259" key="13">
    <source>
        <dbReference type="Pfam" id="PF01966"/>
    </source>
</evidence>
<evidence type="ECO:0000256" key="8">
    <source>
        <dbReference type="ARBA" id="ARBA00022840"/>
    </source>
</evidence>
<dbReference type="GO" id="GO:0003723">
    <property type="term" value="F:RNA binding"/>
    <property type="evidence" value="ECO:0007669"/>
    <property type="project" value="UniProtKB-KW"/>
</dbReference>
<evidence type="ECO:0000256" key="4">
    <source>
        <dbReference type="ARBA" id="ARBA00022695"/>
    </source>
</evidence>